<dbReference type="InterPro" id="IPR005746">
    <property type="entry name" value="Thioredoxin"/>
</dbReference>
<evidence type="ECO:0000256" key="6">
    <source>
        <dbReference type="NCBIfam" id="TIGR01068"/>
    </source>
</evidence>
<dbReference type="GO" id="GO:0045454">
    <property type="term" value="P:cell redox homeostasis"/>
    <property type="evidence" value="ECO:0007669"/>
    <property type="project" value="TreeGrafter"/>
</dbReference>
<dbReference type="CDD" id="cd02947">
    <property type="entry name" value="TRX_family"/>
    <property type="match status" value="1"/>
</dbReference>
<name>A0A1T5CQH3_9FLAO</name>
<dbReference type="Gene3D" id="3.40.30.10">
    <property type="entry name" value="Glutaredoxin"/>
    <property type="match status" value="1"/>
</dbReference>
<dbReference type="Pfam" id="PF00085">
    <property type="entry name" value="Thioredoxin"/>
    <property type="match status" value="1"/>
</dbReference>
<dbReference type="NCBIfam" id="TIGR01068">
    <property type="entry name" value="thioredoxin"/>
    <property type="match status" value="1"/>
</dbReference>
<evidence type="ECO:0000256" key="3">
    <source>
        <dbReference type="ARBA" id="ARBA00022982"/>
    </source>
</evidence>
<dbReference type="SUPFAM" id="SSF52833">
    <property type="entry name" value="Thioredoxin-like"/>
    <property type="match status" value="1"/>
</dbReference>
<proteinExistence type="inferred from homology"/>
<evidence type="ECO:0000259" key="7">
    <source>
        <dbReference type="PROSITE" id="PS51352"/>
    </source>
</evidence>
<evidence type="ECO:0000256" key="4">
    <source>
        <dbReference type="ARBA" id="ARBA00023157"/>
    </source>
</evidence>
<dbReference type="InterPro" id="IPR017937">
    <property type="entry name" value="Thioredoxin_CS"/>
</dbReference>
<accession>A0A1T5CQH3</accession>
<dbReference type="PANTHER" id="PTHR45663">
    <property type="entry name" value="GEO12009P1"/>
    <property type="match status" value="1"/>
</dbReference>
<evidence type="ECO:0000256" key="1">
    <source>
        <dbReference type="ARBA" id="ARBA00008987"/>
    </source>
</evidence>
<reference evidence="9" key="1">
    <citation type="submission" date="2017-02" db="EMBL/GenBank/DDBJ databases">
        <authorList>
            <person name="Varghese N."/>
            <person name="Submissions S."/>
        </authorList>
    </citation>
    <scope>NUCLEOTIDE SEQUENCE [LARGE SCALE GENOMIC DNA]</scope>
    <source>
        <strain evidence="9">DSM 23546</strain>
    </source>
</reference>
<evidence type="ECO:0000256" key="5">
    <source>
        <dbReference type="ARBA" id="ARBA00023284"/>
    </source>
</evidence>
<protein>
    <recommendedName>
        <fullName evidence="6">Thioredoxin</fullName>
    </recommendedName>
</protein>
<evidence type="ECO:0000313" key="8">
    <source>
        <dbReference type="EMBL" id="SKB61712.1"/>
    </source>
</evidence>
<feature type="domain" description="Thioredoxin" evidence="7">
    <location>
        <begin position="24"/>
        <end position="130"/>
    </location>
</feature>
<keyword evidence="4" id="KW-1015">Disulfide bond</keyword>
<keyword evidence="5" id="KW-0676">Redox-active center</keyword>
<dbReference type="PROSITE" id="PS51352">
    <property type="entry name" value="THIOREDOXIN_2"/>
    <property type="match status" value="1"/>
</dbReference>
<sequence length="130" mass="15350">MKLSTVDELRNDIRQVRYLRNYLLLITKKHPMKKSFKKNINSEIPSLVHFYANWCTPCKLMTPILEQIEEEMGESLNVVEIDVEAKKKLSRRYKIKSLPTLLIFKNGEPLWRQSGMIQKNDIKKAIIEFA</sequence>
<dbReference type="EMBL" id="FUYL01000007">
    <property type="protein sequence ID" value="SKB61712.1"/>
    <property type="molecule type" value="Genomic_DNA"/>
</dbReference>
<dbReference type="GO" id="GO:0005829">
    <property type="term" value="C:cytosol"/>
    <property type="evidence" value="ECO:0007669"/>
    <property type="project" value="TreeGrafter"/>
</dbReference>
<dbReference type="GO" id="GO:0015035">
    <property type="term" value="F:protein-disulfide reductase activity"/>
    <property type="evidence" value="ECO:0007669"/>
    <property type="project" value="UniProtKB-UniRule"/>
</dbReference>
<keyword evidence="3" id="KW-0249">Electron transport</keyword>
<evidence type="ECO:0000256" key="2">
    <source>
        <dbReference type="ARBA" id="ARBA00022448"/>
    </source>
</evidence>
<dbReference type="InterPro" id="IPR013766">
    <property type="entry name" value="Thioredoxin_domain"/>
</dbReference>
<keyword evidence="9" id="KW-1185">Reference proteome</keyword>
<organism evidence="8 9">
    <name type="scientific">Maribacter arcticus</name>
    <dbReference type="NCBI Taxonomy" id="561365"/>
    <lineage>
        <taxon>Bacteria</taxon>
        <taxon>Pseudomonadati</taxon>
        <taxon>Bacteroidota</taxon>
        <taxon>Flavobacteriia</taxon>
        <taxon>Flavobacteriales</taxon>
        <taxon>Flavobacteriaceae</taxon>
        <taxon>Maribacter</taxon>
    </lineage>
</organism>
<dbReference type="PANTHER" id="PTHR45663:SF11">
    <property type="entry name" value="GEO12009P1"/>
    <property type="match status" value="1"/>
</dbReference>
<dbReference type="STRING" id="561365.SAMN05660866_02383"/>
<dbReference type="PRINTS" id="PR00421">
    <property type="entry name" value="THIOREDOXIN"/>
</dbReference>
<comment type="similarity">
    <text evidence="1">Belongs to the thioredoxin family.</text>
</comment>
<keyword evidence="2" id="KW-0813">Transport</keyword>
<dbReference type="AlphaFoldDB" id="A0A1T5CQH3"/>
<gene>
    <name evidence="8" type="ORF">SAMN05660866_02383</name>
</gene>
<dbReference type="InterPro" id="IPR036249">
    <property type="entry name" value="Thioredoxin-like_sf"/>
</dbReference>
<dbReference type="Proteomes" id="UP000190339">
    <property type="component" value="Unassembled WGS sequence"/>
</dbReference>
<dbReference type="PROSITE" id="PS00194">
    <property type="entry name" value="THIOREDOXIN_1"/>
    <property type="match status" value="1"/>
</dbReference>
<dbReference type="FunFam" id="3.40.30.10:FF:000001">
    <property type="entry name" value="Thioredoxin"/>
    <property type="match status" value="1"/>
</dbReference>
<evidence type="ECO:0000313" key="9">
    <source>
        <dbReference type="Proteomes" id="UP000190339"/>
    </source>
</evidence>